<protein>
    <recommendedName>
        <fullName evidence="2">N-acetyltransferase domain-containing protein</fullName>
    </recommendedName>
</protein>
<dbReference type="OrthoDB" id="581958at2"/>
<dbReference type="InterPro" id="IPR016181">
    <property type="entry name" value="Acyl_CoA_acyltransferase"/>
</dbReference>
<gene>
    <name evidence="1" type="ordered locus">Cyan7425_3965</name>
</gene>
<name>B8HVG8_CYAP4</name>
<sequence>MNFQPSDFKEIDRYWADRLNCSPRLFQQTGNFILANESLSGGILITTHTFNCTIVQTPPELLSAIEEQLNVAPLLSPDRVMTALVKMERVRLGWRDLIYYFPPDLPLPPQNLAVRALTSQDEAAVAELLSLVSAEERFLGLLQFEQECTVGLFQEEVLLAIAFLVLKNAALAEVTMITHPYYRKSELGRDVMIAVIRRGLERRWLIQYTLRAQDQQSRQVAESLGFWLYATQQFFYLI</sequence>
<evidence type="ECO:0008006" key="2">
    <source>
        <dbReference type="Google" id="ProtNLM"/>
    </source>
</evidence>
<dbReference type="KEGG" id="cyn:Cyan7425_3965"/>
<accession>B8HVG8</accession>
<evidence type="ECO:0000313" key="1">
    <source>
        <dbReference type="EMBL" id="ACL46280.1"/>
    </source>
</evidence>
<dbReference type="HOGENOM" id="CLU_1164350_0_0_3"/>
<dbReference type="EMBL" id="CP001344">
    <property type="protein sequence ID" value="ACL46280.1"/>
    <property type="molecule type" value="Genomic_DNA"/>
</dbReference>
<dbReference type="Gene3D" id="3.40.630.30">
    <property type="match status" value="1"/>
</dbReference>
<proteinExistence type="predicted"/>
<reference evidence="1" key="1">
    <citation type="submission" date="2009-01" db="EMBL/GenBank/DDBJ databases">
        <title>Complete sequence of chromosome Cyanothece sp. PCC 7425.</title>
        <authorList>
            <consortium name="US DOE Joint Genome Institute"/>
            <person name="Lucas S."/>
            <person name="Copeland A."/>
            <person name="Lapidus A."/>
            <person name="Glavina del Rio T."/>
            <person name="Dalin E."/>
            <person name="Tice H."/>
            <person name="Bruce D."/>
            <person name="Goodwin L."/>
            <person name="Pitluck S."/>
            <person name="Sims D."/>
            <person name="Meineke L."/>
            <person name="Brettin T."/>
            <person name="Detter J.C."/>
            <person name="Han C."/>
            <person name="Larimer F."/>
            <person name="Land M."/>
            <person name="Hauser L."/>
            <person name="Kyrpides N."/>
            <person name="Ovchinnikova G."/>
            <person name="Liberton M."/>
            <person name="Stoeckel J."/>
            <person name="Banerjee A."/>
            <person name="Singh A."/>
            <person name="Page L."/>
            <person name="Sato H."/>
            <person name="Zhao L."/>
            <person name="Sherman L."/>
            <person name="Pakrasi H."/>
            <person name="Richardson P."/>
        </authorList>
    </citation>
    <scope>NUCLEOTIDE SEQUENCE</scope>
    <source>
        <strain evidence="1">PCC 7425</strain>
    </source>
</reference>
<organism evidence="1">
    <name type="scientific">Cyanothece sp. (strain PCC 7425 / ATCC 29141)</name>
    <dbReference type="NCBI Taxonomy" id="395961"/>
    <lineage>
        <taxon>Bacteria</taxon>
        <taxon>Bacillati</taxon>
        <taxon>Cyanobacteriota</taxon>
        <taxon>Cyanophyceae</taxon>
        <taxon>Gomontiellales</taxon>
        <taxon>Cyanothecaceae</taxon>
        <taxon>Cyanothece</taxon>
    </lineage>
</organism>
<dbReference type="SUPFAM" id="SSF55729">
    <property type="entry name" value="Acyl-CoA N-acyltransferases (Nat)"/>
    <property type="match status" value="1"/>
</dbReference>
<dbReference type="AlphaFoldDB" id="B8HVG8"/>
<dbReference type="STRING" id="395961.Cyan7425_3965"/>